<comment type="caution">
    <text evidence="1">The sequence shown here is derived from an EMBL/GenBank/DDBJ whole genome shotgun (WGS) entry which is preliminary data.</text>
</comment>
<dbReference type="InterPro" id="IPR029052">
    <property type="entry name" value="Metallo-depent_PP-like"/>
</dbReference>
<proteinExistence type="predicted"/>
<dbReference type="Gene3D" id="3.60.21.10">
    <property type="match status" value="2"/>
</dbReference>
<evidence type="ECO:0000313" key="2">
    <source>
        <dbReference type="Proteomes" id="UP000789572"/>
    </source>
</evidence>
<accession>A0A9N9CLF0</accession>
<dbReference type="Proteomes" id="UP000789572">
    <property type="component" value="Unassembled WGS sequence"/>
</dbReference>
<reference evidence="1" key="1">
    <citation type="submission" date="2021-06" db="EMBL/GenBank/DDBJ databases">
        <authorList>
            <person name="Kallberg Y."/>
            <person name="Tangrot J."/>
            <person name="Rosling A."/>
        </authorList>
    </citation>
    <scope>NUCLEOTIDE SEQUENCE</scope>
    <source>
        <strain evidence="1">IA702</strain>
    </source>
</reference>
<dbReference type="SUPFAM" id="SSF56300">
    <property type="entry name" value="Metallo-dependent phosphatases"/>
    <property type="match status" value="1"/>
</dbReference>
<gene>
    <name evidence="1" type="ORF">POCULU_LOCUS7623</name>
</gene>
<protein>
    <submittedName>
        <fullName evidence="1">9852_t:CDS:1</fullName>
    </submittedName>
</protein>
<dbReference type="PANTHER" id="PTHR36303:SF1">
    <property type="entry name" value="2',3'-CYCLIC-NUCLEOTIDE 2'-PHOSPHODIESTERASE"/>
    <property type="match status" value="1"/>
</dbReference>
<dbReference type="EMBL" id="CAJVPJ010001805">
    <property type="protein sequence ID" value="CAG8604175.1"/>
    <property type="molecule type" value="Genomic_DNA"/>
</dbReference>
<dbReference type="InterPro" id="IPR005235">
    <property type="entry name" value="YmdB-like"/>
</dbReference>
<name>A0A9N9CLF0_9GLOM</name>
<dbReference type="AlphaFoldDB" id="A0A9N9CLF0"/>
<dbReference type="GO" id="GO:0004113">
    <property type="term" value="F:2',3'-cyclic-nucleotide 3'-phosphodiesterase activity"/>
    <property type="evidence" value="ECO:0007669"/>
    <property type="project" value="TreeGrafter"/>
</dbReference>
<dbReference type="OrthoDB" id="2373567at2759"/>
<dbReference type="PANTHER" id="PTHR36303">
    <property type="entry name" value="2',3'-CYCLIC-NUCLEOTIDE 2'-PHOSPHODIESTERASE"/>
    <property type="match status" value="1"/>
</dbReference>
<sequence length="229" mass="25745">MKILAIGDIFGETGRQIIKNYLPHLKEKHQIGLTVANVENSTHGKGISYKHYQELKSYGIDIMTSGNHIFHREETQQFIQEVSDLLRPLNSNPYHPGPGTILIEVKNKKIRITNLLGTAFMPIAAENPYFTLEKLLEKEDCDIHLIDFHAETTAEKNALALHFDGKISMTGPYGGVIGAKPTAIIQRAKQGLPAKMVPYEDKGQFNGILLEIDNTSNKVIKIERLRKIF</sequence>
<keyword evidence="2" id="KW-1185">Reference proteome</keyword>
<evidence type="ECO:0000313" key="1">
    <source>
        <dbReference type="EMBL" id="CAG8604175.1"/>
    </source>
</evidence>
<organism evidence="1 2">
    <name type="scientific">Paraglomus occultum</name>
    <dbReference type="NCBI Taxonomy" id="144539"/>
    <lineage>
        <taxon>Eukaryota</taxon>
        <taxon>Fungi</taxon>
        <taxon>Fungi incertae sedis</taxon>
        <taxon>Mucoromycota</taxon>
        <taxon>Glomeromycotina</taxon>
        <taxon>Glomeromycetes</taxon>
        <taxon>Paraglomerales</taxon>
        <taxon>Paraglomeraceae</taxon>
        <taxon>Paraglomus</taxon>
    </lineage>
</organism>
<dbReference type="Pfam" id="PF13277">
    <property type="entry name" value="YmdB"/>
    <property type="match status" value="1"/>
</dbReference>